<accession>A0A9P4NUD0</accession>
<gene>
    <name evidence="6" type="ORF">EJ08DRAFT_678011</name>
</gene>
<dbReference type="AlphaFoldDB" id="A0A9P4NUD0"/>
<keyword evidence="4" id="KW-0175">Coiled coil</keyword>
<comment type="similarity">
    <text evidence="1">Belongs to the universal ribosomal protein uL24 family.</text>
</comment>
<dbReference type="InterPro" id="IPR014722">
    <property type="entry name" value="Rib_uL2_dom2"/>
</dbReference>
<evidence type="ECO:0000256" key="4">
    <source>
        <dbReference type="SAM" id="Coils"/>
    </source>
</evidence>
<protein>
    <recommendedName>
        <fullName evidence="8">KOW domain-containing protein</fullName>
    </recommendedName>
</protein>
<dbReference type="Pfam" id="PF22682">
    <property type="entry name" value="Ribosomal_uL24m-like"/>
    <property type="match status" value="1"/>
</dbReference>
<organism evidence="6 7">
    <name type="scientific">Tothia fuscella</name>
    <dbReference type="NCBI Taxonomy" id="1048955"/>
    <lineage>
        <taxon>Eukaryota</taxon>
        <taxon>Fungi</taxon>
        <taxon>Dikarya</taxon>
        <taxon>Ascomycota</taxon>
        <taxon>Pezizomycotina</taxon>
        <taxon>Dothideomycetes</taxon>
        <taxon>Pleosporomycetidae</taxon>
        <taxon>Venturiales</taxon>
        <taxon>Cylindrosympodiaceae</taxon>
        <taxon>Tothia</taxon>
    </lineage>
</organism>
<dbReference type="Gene3D" id="2.30.30.30">
    <property type="match status" value="1"/>
</dbReference>
<keyword evidence="3" id="KW-0687">Ribonucleoprotein</keyword>
<feature type="region of interest" description="Disordered" evidence="5">
    <location>
        <begin position="95"/>
        <end position="115"/>
    </location>
</feature>
<evidence type="ECO:0000256" key="3">
    <source>
        <dbReference type="ARBA" id="ARBA00023274"/>
    </source>
</evidence>
<keyword evidence="7" id="KW-1185">Reference proteome</keyword>
<dbReference type="SUPFAM" id="SSF50104">
    <property type="entry name" value="Translation proteins SH3-like domain"/>
    <property type="match status" value="1"/>
</dbReference>
<evidence type="ECO:0008006" key="8">
    <source>
        <dbReference type="Google" id="ProtNLM"/>
    </source>
</evidence>
<reference evidence="6" key="1">
    <citation type="journal article" date="2020" name="Stud. Mycol.">
        <title>101 Dothideomycetes genomes: a test case for predicting lifestyles and emergence of pathogens.</title>
        <authorList>
            <person name="Haridas S."/>
            <person name="Albert R."/>
            <person name="Binder M."/>
            <person name="Bloem J."/>
            <person name="Labutti K."/>
            <person name="Salamov A."/>
            <person name="Andreopoulos B."/>
            <person name="Baker S."/>
            <person name="Barry K."/>
            <person name="Bills G."/>
            <person name="Bluhm B."/>
            <person name="Cannon C."/>
            <person name="Castanera R."/>
            <person name="Culley D."/>
            <person name="Daum C."/>
            <person name="Ezra D."/>
            <person name="Gonzalez J."/>
            <person name="Henrissat B."/>
            <person name="Kuo A."/>
            <person name="Liang C."/>
            <person name="Lipzen A."/>
            <person name="Lutzoni F."/>
            <person name="Magnuson J."/>
            <person name="Mondo S."/>
            <person name="Nolan M."/>
            <person name="Ohm R."/>
            <person name="Pangilinan J."/>
            <person name="Park H.-J."/>
            <person name="Ramirez L."/>
            <person name="Alfaro M."/>
            <person name="Sun H."/>
            <person name="Tritt A."/>
            <person name="Yoshinaga Y."/>
            <person name="Zwiers L.-H."/>
            <person name="Turgeon B."/>
            <person name="Goodwin S."/>
            <person name="Spatafora J."/>
            <person name="Crous P."/>
            <person name="Grigoriev I."/>
        </authorList>
    </citation>
    <scope>NUCLEOTIDE SEQUENCE</scope>
    <source>
        <strain evidence="6">CBS 130266</strain>
    </source>
</reference>
<dbReference type="Proteomes" id="UP000800235">
    <property type="component" value="Unassembled WGS sequence"/>
</dbReference>
<keyword evidence="2" id="KW-0689">Ribosomal protein</keyword>
<name>A0A9P4NUD0_9PEZI</name>
<sequence>MQRRIPHQCLRQLSTKTRSHQPPSETTADTIVSSLRARNAYTKKHAAKKQKRSLKENLHDSLRQEKHQLSTYTSTKSNILKTARTQRHEDWELGPLAPKRDVGTKEGVKYGSTTPDMTTLAKMEETVKARRQREGRRKKDVIGGDVVGRVYKVHDRVVVIKGKHKGRISTIRQIYEGPQMVFLEELNKVEYTVPPFMNEAEGSTDPYRVFESPFPISDIRLVCPVLDPITNTAKEVIVDTMILRHRLIPSDSLTAVARVPPHSTYPLFDAPRGNIIEYITTGEESRRVEGYGVQTYRVIPHYEQEINEVKDDDDGGGKKDNADKPFYDDDTLLINTEEESMLHFPLLGPPFPPTVLDELRSKYSRFRDRHDEGWIEKRVSRARGREVMMEGRKRLMRTPLEELGERTRKVREREVAKRELGDEVLARIGEAMVRKLGDEKVQARLGRDVVDEIPIENLRVEEERIEECRL</sequence>
<evidence type="ECO:0000256" key="2">
    <source>
        <dbReference type="ARBA" id="ARBA00022980"/>
    </source>
</evidence>
<evidence type="ECO:0000313" key="6">
    <source>
        <dbReference type="EMBL" id="KAF2431820.1"/>
    </source>
</evidence>
<dbReference type="InterPro" id="IPR041988">
    <property type="entry name" value="Ribosomal_uL24_KOW"/>
</dbReference>
<dbReference type="InterPro" id="IPR008991">
    <property type="entry name" value="Translation_prot_SH3-like_sf"/>
</dbReference>
<dbReference type="OrthoDB" id="359154at2759"/>
<dbReference type="GO" id="GO:1990904">
    <property type="term" value="C:ribonucleoprotein complex"/>
    <property type="evidence" value="ECO:0007669"/>
    <property type="project" value="UniProtKB-KW"/>
</dbReference>
<dbReference type="EMBL" id="MU007029">
    <property type="protein sequence ID" value="KAF2431820.1"/>
    <property type="molecule type" value="Genomic_DNA"/>
</dbReference>
<dbReference type="GO" id="GO:0005840">
    <property type="term" value="C:ribosome"/>
    <property type="evidence" value="ECO:0007669"/>
    <property type="project" value="UniProtKB-KW"/>
</dbReference>
<evidence type="ECO:0000313" key="7">
    <source>
        <dbReference type="Proteomes" id="UP000800235"/>
    </source>
</evidence>
<proteinExistence type="inferred from homology"/>
<evidence type="ECO:0000256" key="1">
    <source>
        <dbReference type="ARBA" id="ARBA00010618"/>
    </source>
</evidence>
<dbReference type="GO" id="GO:0003723">
    <property type="term" value="F:RNA binding"/>
    <property type="evidence" value="ECO:0007669"/>
    <property type="project" value="InterPro"/>
</dbReference>
<dbReference type="CDD" id="cd06089">
    <property type="entry name" value="KOW_RPL26"/>
    <property type="match status" value="1"/>
</dbReference>
<feature type="compositionally biased region" description="Basic and acidic residues" evidence="5">
    <location>
        <begin position="98"/>
        <end position="108"/>
    </location>
</feature>
<feature type="coiled-coil region" evidence="4">
    <location>
        <begin position="37"/>
        <end position="64"/>
    </location>
</feature>
<evidence type="ECO:0000256" key="5">
    <source>
        <dbReference type="SAM" id="MobiDB-lite"/>
    </source>
</evidence>
<comment type="caution">
    <text evidence="6">The sequence shown here is derived from an EMBL/GenBank/DDBJ whole genome shotgun (WGS) entry which is preliminary data.</text>
</comment>